<dbReference type="RefSeq" id="WP_276569294.1">
    <property type="nucleotide sequence ID" value="NZ_JACIJH010000015.1"/>
</dbReference>
<dbReference type="Proteomes" id="UP000537161">
    <property type="component" value="Unassembled WGS sequence"/>
</dbReference>
<sequence length="44" mass="4744">MRPVRPSLGGTVLGFSRDVRAVPPLFSMAPVRVTCCRVLAYVAP</sequence>
<organism evidence="1 2">
    <name type="scientific">Sphingopyxis panaciterrulae</name>
    <dbReference type="NCBI Taxonomy" id="462372"/>
    <lineage>
        <taxon>Bacteria</taxon>
        <taxon>Pseudomonadati</taxon>
        <taxon>Pseudomonadota</taxon>
        <taxon>Alphaproteobacteria</taxon>
        <taxon>Sphingomonadales</taxon>
        <taxon>Sphingomonadaceae</taxon>
        <taxon>Sphingopyxis</taxon>
    </lineage>
</organism>
<gene>
    <name evidence="1" type="ORF">FHR21_003585</name>
</gene>
<keyword evidence="2" id="KW-1185">Reference proteome</keyword>
<dbReference type="EMBL" id="JACIJH010000015">
    <property type="protein sequence ID" value="MBB5708206.1"/>
    <property type="molecule type" value="Genomic_DNA"/>
</dbReference>
<evidence type="ECO:0000313" key="2">
    <source>
        <dbReference type="Proteomes" id="UP000537161"/>
    </source>
</evidence>
<proteinExistence type="predicted"/>
<dbReference type="AlphaFoldDB" id="A0A7W9B8K5"/>
<name>A0A7W9B8K5_9SPHN</name>
<evidence type="ECO:0000313" key="1">
    <source>
        <dbReference type="EMBL" id="MBB5708206.1"/>
    </source>
</evidence>
<accession>A0A7W9B8K5</accession>
<protein>
    <submittedName>
        <fullName evidence="1">Uncharacterized protein</fullName>
    </submittedName>
</protein>
<comment type="caution">
    <text evidence="1">The sequence shown here is derived from an EMBL/GenBank/DDBJ whole genome shotgun (WGS) entry which is preliminary data.</text>
</comment>
<reference evidence="1 2" key="1">
    <citation type="submission" date="2020-08" db="EMBL/GenBank/DDBJ databases">
        <title>Genomic Encyclopedia of Type Strains, Phase IV (KMG-IV): sequencing the most valuable type-strain genomes for metagenomic binning, comparative biology and taxonomic classification.</title>
        <authorList>
            <person name="Goeker M."/>
        </authorList>
    </citation>
    <scope>NUCLEOTIDE SEQUENCE [LARGE SCALE GENOMIC DNA]</scope>
    <source>
        <strain evidence="1 2">DSM 27163</strain>
    </source>
</reference>